<gene>
    <name evidence="2" type="ORF">DPMN_016386</name>
</gene>
<evidence type="ECO:0000256" key="1">
    <source>
        <dbReference type="SAM" id="MobiDB-lite"/>
    </source>
</evidence>
<sequence>MLAAASSLIASDWCPAQHSFHFSLFGPPPILGAIWSHPRQKRQTQTDQKTPSRRHRGALTLRGNQEPLHSSGW</sequence>
<name>A0A9D4NDF1_DREPO</name>
<evidence type="ECO:0000313" key="2">
    <source>
        <dbReference type="EMBL" id="KAH3892271.1"/>
    </source>
</evidence>
<feature type="region of interest" description="Disordered" evidence="1">
    <location>
        <begin position="33"/>
        <end position="73"/>
    </location>
</feature>
<protein>
    <submittedName>
        <fullName evidence="2">Uncharacterized protein</fullName>
    </submittedName>
</protein>
<dbReference type="Proteomes" id="UP000828390">
    <property type="component" value="Unassembled WGS sequence"/>
</dbReference>
<comment type="caution">
    <text evidence="2">The sequence shown here is derived from an EMBL/GenBank/DDBJ whole genome shotgun (WGS) entry which is preliminary data.</text>
</comment>
<evidence type="ECO:0000313" key="3">
    <source>
        <dbReference type="Proteomes" id="UP000828390"/>
    </source>
</evidence>
<reference evidence="2" key="1">
    <citation type="journal article" date="2019" name="bioRxiv">
        <title>The Genome of the Zebra Mussel, Dreissena polymorpha: A Resource for Invasive Species Research.</title>
        <authorList>
            <person name="McCartney M.A."/>
            <person name="Auch B."/>
            <person name="Kono T."/>
            <person name="Mallez S."/>
            <person name="Zhang Y."/>
            <person name="Obille A."/>
            <person name="Becker A."/>
            <person name="Abrahante J.E."/>
            <person name="Garbe J."/>
            <person name="Badalamenti J.P."/>
            <person name="Herman A."/>
            <person name="Mangelson H."/>
            <person name="Liachko I."/>
            <person name="Sullivan S."/>
            <person name="Sone E.D."/>
            <person name="Koren S."/>
            <person name="Silverstein K.A.T."/>
            <person name="Beckman K.B."/>
            <person name="Gohl D.M."/>
        </authorList>
    </citation>
    <scope>NUCLEOTIDE SEQUENCE</scope>
    <source>
        <strain evidence="2">Duluth1</strain>
        <tissue evidence="2">Whole animal</tissue>
    </source>
</reference>
<dbReference type="EMBL" id="JAIWYP010000001">
    <property type="protein sequence ID" value="KAH3892271.1"/>
    <property type="molecule type" value="Genomic_DNA"/>
</dbReference>
<keyword evidence="3" id="KW-1185">Reference proteome</keyword>
<proteinExistence type="predicted"/>
<accession>A0A9D4NDF1</accession>
<organism evidence="2 3">
    <name type="scientific">Dreissena polymorpha</name>
    <name type="common">Zebra mussel</name>
    <name type="synonym">Mytilus polymorpha</name>
    <dbReference type="NCBI Taxonomy" id="45954"/>
    <lineage>
        <taxon>Eukaryota</taxon>
        <taxon>Metazoa</taxon>
        <taxon>Spiralia</taxon>
        <taxon>Lophotrochozoa</taxon>
        <taxon>Mollusca</taxon>
        <taxon>Bivalvia</taxon>
        <taxon>Autobranchia</taxon>
        <taxon>Heteroconchia</taxon>
        <taxon>Euheterodonta</taxon>
        <taxon>Imparidentia</taxon>
        <taxon>Neoheterodontei</taxon>
        <taxon>Myida</taxon>
        <taxon>Dreissenoidea</taxon>
        <taxon>Dreissenidae</taxon>
        <taxon>Dreissena</taxon>
    </lineage>
</organism>
<reference evidence="2" key="2">
    <citation type="submission" date="2020-11" db="EMBL/GenBank/DDBJ databases">
        <authorList>
            <person name="McCartney M.A."/>
            <person name="Auch B."/>
            <person name="Kono T."/>
            <person name="Mallez S."/>
            <person name="Becker A."/>
            <person name="Gohl D.M."/>
            <person name="Silverstein K.A.T."/>
            <person name="Koren S."/>
            <person name="Bechman K.B."/>
            <person name="Herman A."/>
            <person name="Abrahante J.E."/>
            <person name="Garbe J."/>
        </authorList>
    </citation>
    <scope>NUCLEOTIDE SEQUENCE</scope>
    <source>
        <strain evidence="2">Duluth1</strain>
        <tissue evidence="2">Whole animal</tissue>
    </source>
</reference>
<dbReference type="AlphaFoldDB" id="A0A9D4NDF1"/>